<dbReference type="GO" id="GO:0042158">
    <property type="term" value="P:lipoprotein biosynthetic process"/>
    <property type="evidence" value="ECO:0007669"/>
    <property type="project" value="UniProtKB-UniRule"/>
</dbReference>
<feature type="domain" description="CN hydrolase" evidence="10">
    <location>
        <begin position="222"/>
        <end position="491"/>
    </location>
</feature>
<comment type="catalytic activity">
    <reaction evidence="9">
        <text>N-terminal S-1,2-diacyl-sn-glyceryl-L-cysteinyl-[lipoprotein] + a glycerophospholipid = N-acyl-S-1,2-diacyl-sn-glyceryl-L-cysteinyl-[lipoprotein] + a 2-acyl-sn-glycero-3-phospholipid + H(+)</text>
        <dbReference type="Rhea" id="RHEA:48228"/>
        <dbReference type="Rhea" id="RHEA-COMP:14681"/>
        <dbReference type="Rhea" id="RHEA-COMP:14684"/>
        <dbReference type="ChEBI" id="CHEBI:15378"/>
        <dbReference type="ChEBI" id="CHEBI:136912"/>
        <dbReference type="ChEBI" id="CHEBI:140656"/>
        <dbReference type="ChEBI" id="CHEBI:140657"/>
        <dbReference type="ChEBI" id="CHEBI:140660"/>
        <dbReference type="EC" id="2.3.1.269"/>
    </reaction>
</comment>
<dbReference type="SUPFAM" id="SSF56317">
    <property type="entry name" value="Carbon-nitrogen hydrolase"/>
    <property type="match status" value="1"/>
</dbReference>
<dbReference type="EMBL" id="VHIQ01000005">
    <property type="protein sequence ID" value="TPV32918.1"/>
    <property type="molecule type" value="Genomic_DNA"/>
</dbReference>
<dbReference type="OrthoDB" id="9804277at2"/>
<dbReference type="Pfam" id="PF20154">
    <property type="entry name" value="LNT_N"/>
    <property type="match status" value="1"/>
</dbReference>
<dbReference type="RefSeq" id="WP_140990665.1">
    <property type="nucleotide sequence ID" value="NZ_VHIQ01000005.1"/>
</dbReference>
<accession>A0A506PHB5</accession>
<dbReference type="CDD" id="cd07571">
    <property type="entry name" value="ALP_N-acyl_transferase"/>
    <property type="match status" value="1"/>
</dbReference>
<keyword evidence="6 9" id="KW-1133">Transmembrane helix</keyword>
<evidence type="ECO:0000256" key="8">
    <source>
        <dbReference type="ARBA" id="ARBA00023315"/>
    </source>
</evidence>
<dbReference type="InterPro" id="IPR004563">
    <property type="entry name" value="Apolipo_AcylTrfase"/>
</dbReference>
<comment type="subcellular location">
    <subcellularLocation>
        <location evidence="1 9">Cell membrane</location>
        <topology evidence="1 9">Multi-pass membrane protein</topology>
    </subcellularLocation>
</comment>
<dbReference type="PANTHER" id="PTHR38686">
    <property type="entry name" value="APOLIPOPROTEIN N-ACYLTRANSFERASE"/>
    <property type="match status" value="1"/>
</dbReference>
<comment type="caution">
    <text evidence="11">The sequence shown here is derived from an EMBL/GenBank/DDBJ whole genome shotgun (WGS) entry which is preliminary data.</text>
</comment>
<gene>
    <name evidence="9 11" type="primary">lnt</name>
    <name evidence="11" type="ORF">FJ651_11485</name>
</gene>
<keyword evidence="12" id="KW-1185">Reference proteome</keyword>
<evidence type="ECO:0000256" key="3">
    <source>
        <dbReference type="ARBA" id="ARBA00022475"/>
    </source>
</evidence>
<feature type="transmembrane region" description="Helical" evidence="9">
    <location>
        <begin position="187"/>
        <end position="207"/>
    </location>
</feature>
<dbReference type="Pfam" id="PF00795">
    <property type="entry name" value="CN_hydrolase"/>
    <property type="match status" value="1"/>
</dbReference>
<dbReference type="AlphaFoldDB" id="A0A506PHB5"/>
<dbReference type="Proteomes" id="UP000317332">
    <property type="component" value="Unassembled WGS sequence"/>
</dbReference>
<evidence type="ECO:0000256" key="1">
    <source>
        <dbReference type="ARBA" id="ARBA00004651"/>
    </source>
</evidence>
<sequence>MKQLGLALLSGTLLAISWPTYGIPVFLFVAFVPLLFIISNLIIHHKKYNGWRVLGWSYITFFIWNFFTTNWLQYADVFGAAFAVLVNSLLMSFVILIYYKIAKRTTRARSLTFLVALWLCFEKLHLGWEFSWPWLNLGNAFSENTSWIQWYEYTGTFGGSLWVWLVNVFVLLLISDYKSITSLVKKKFAIGISLLLLLPIVISYIILSNYKNQGKTFEIIALQPNIDPYSEKYNLSNDAIADLLLKLTRQELTPNTALILAPETVFADNVRLNQFNRLDFKLKLDTFIADNKQVNFLTGVSFIEFIYDRKKVSTKSNKLRDNFWYNDFNSAVMLTNTQTPQLYHKSKLVVGVEDFPYQSVLKPLIGDAMIDLGGTVAMKTTQNYRSVFNTNDDNLKVGPIICYESVYGEFVTEYSRNGANLLAIITNDAWWNNTEGHRQHLSYAKLRAIENRRFVARSANTGISAIIDDTGKVIDALAYEKQGALKGDIKTNSKLTFYAMAGDYIARIAMFVALFVFMIVMFRKKRMKL</sequence>
<dbReference type="Gene3D" id="3.60.110.10">
    <property type="entry name" value="Carbon-nitrogen hydrolase"/>
    <property type="match status" value="1"/>
</dbReference>
<comment type="similarity">
    <text evidence="2 9">Belongs to the CN hydrolase family. Apolipoprotein N-acyltransferase subfamily.</text>
</comment>
<comment type="function">
    <text evidence="9">Catalyzes the phospholipid dependent N-acylation of the N-terminal cysteine of apolipoprotein, the last step in lipoprotein maturation.</text>
</comment>
<feature type="transmembrane region" description="Helical" evidence="9">
    <location>
        <begin position="55"/>
        <end position="72"/>
    </location>
</feature>
<protein>
    <recommendedName>
        <fullName evidence="9">Apolipoprotein N-acyltransferase</fullName>
        <shortName evidence="9">ALP N-acyltransferase</shortName>
        <ecNumber evidence="9">2.3.1.269</ecNumber>
    </recommendedName>
</protein>
<dbReference type="InterPro" id="IPR036526">
    <property type="entry name" value="C-N_Hydrolase_sf"/>
</dbReference>
<organism evidence="11 12">
    <name type="scientific">Paucihalobacter ruber</name>
    <dbReference type="NCBI Taxonomy" id="2567861"/>
    <lineage>
        <taxon>Bacteria</taxon>
        <taxon>Pseudomonadati</taxon>
        <taxon>Bacteroidota</taxon>
        <taxon>Flavobacteriia</taxon>
        <taxon>Flavobacteriales</taxon>
        <taxon>Flavobacteriaceae</taxon>
        <taxon>Paucihalobacter</taxon>
    </lineage>
</organism>
<feature type="transmembrane region" description="Helical" evidence="9">
    <location>
        <begin position="78"/>
        <end position="99"/>
    </location>
</feature>
<feature type="transmembrane region" description="Helical" evidence="9">
    <location>
        <begin position="25"/>
        <end position="43"/>
    </location>
</feature>
<evidence type="ECO:0000256" key="5">
    <source>
        <dbReference type="ARBA" id="ARBA00022692"/>
    </source>
</evidence>
<feature type="transmembrane region" description="Helical" evidence="9">
    <location>
        <begin position="150"/>
        <end position="175"/>
    </location>
</feature>
<keyword evidence="11" id="KW-0449">Lipoprotein</keyword>
<evidence type="ECO:0000256" key="4">
    <source>
        <dbReference type="ARBA" id="ARBA00022679"/>
    </source>
</evidence>
<evidence type="ECO:0000259" key="10">
    <source>
        <dbReference type="PROSITE" id="PS50263"/>
    </source>
</evidence>
<keyword evidence="3 9" id="KW-1003">Cell membrane</keyword>
<feature type="transmembrane region" description="Helical" evidence="9">
    <location>
        <begin position="504"/>
        <end position="522"/>
    </location>
</feature>
<proteinExistence type="inferred from homology"/>
<keyword evidence="4 9" id="KW-0808">Transferase</keyword>
<evidence type="ECO:0000256" key="2">
    <source>
        <dbReference type="ARBA" id="ARBA00010065"/>
    </source>
</evidence>
<evidence type="ECO:0000256" key="9">
    <source>
        <dbReference type="HAMAP-Rule" id="MF_01148"/>
    </source>
</evidence>
<dbReference type="GO" id="GO:0016410">
    <property type="term" value="F:N-acyltransferase activity"/>
    <property type="evidence" value="ECO:0007669"/>
    <property type="project" value="UniProtKB-UniRule"/>
</dbReference>
<dbReference type="HAMAP" id="MF_01148">
    <property type="entry name" value="Lnt"/>
    <property type="match status" value="1"/>
</dbReference>
<feature type="transmembrane region" description="Helical" evidence="9">
    <location>
        <begin position="111"/>
        <end position="130"/>
    </location>
</feature>
<dbReference type="InterPro" id="IPR045378">
    <property type="entry name" value="LNT_N"/>
</dbReference>
<dbReference type="InterPro" id="IPR003010">
    <property type="entry name" value="C-N_Hydrolase"/>
</dbReference>
<evidence type="ECO:0000256" key="7">
    <source>
        <dbReference type="ARBA" id="ARBA00023136"/>
    </source>
</evidence>
<evidence type="ECO:0000313" key="11">
    <source>
        <dbReference type="EMBL" id="TPV32918.1"/>
    </source>
</evidence>
<dbReference type="PROSITE" id="PS50263">
    <property type="entry name" value="CN_HYDROLASE"/>
    <property type="match status" value="1"/>
</dbReference>
<keyword evidence="8 9" id="KW-0012">Acyltransferase</keyword>
<dbReference type="EC" id="2.3.1.269" evidence="9"/>
<dbReference type="PANTHER" id="PTHR38686:SF1">
    <property type="entry name" value="APOLIPOPROTEIN N-ACYLTRANSFERASE"/>
    <property type="match status" value="1"/>
</dbReference>
<dbReference type="NCBIfam" id="TIGR00546">
    <property type="entry name" value="lnt"/>
    <property type="match status" value="1"/>
</dbReference>
<evidence type="ECO:0000256" key="6">
    <source>
        <dbReference type="ARBA" id="ARBA00022989"/>
    </source>
</evidence>
<keyword evidence="5 9" id="KW-0812">Transmembrane</keyword>
<reference evidence="11 12" key="1">
    <citation type="submission" date="2019-06" db="EMBL/GenBank/DDBJ databases">
        <title>Flavobacteriaceae Paucihalobacterium erythroidium CWB-1, complete genome.</title>
        <authorList>
            <person name="Wu S."/>
        </authorList>
    </citation>
    <scope>NUCLEOTIDE SEQUENCE [LARGE SCALE GENOMIC DNA]</scope>
    <source>
        <strain evidence="11 12">CWB-1</strain>
    </source>
</reference>
<evidence type="ECO:0000313" key="12">
    <source>
        <dbReference type="Proteomes" id="UP000317332"/>
    </source>
</evidence>
<keyword evidence="7 9" id="KW-0472">Membrane</keyword>
<dbReference type="UniPathway" id="UPA00666"/>
<comment type="pathway">
    <text evidence="9">Protein modification; lipoprotein biosynthesis (N-acyl transfer).</text>
</comment>
<dbReference type="GO" id="GO:0005886">
    <property type="term" value="C:plasma membrane"/>
    <property type="evidence" value="ECO:0007669"/>
    <property type="project" value="UniProtKB-SubCell"/>
</dbReference>
<name>A0A506PHB5_9FLAO</name>